<comment type="similarity">
    <text evidence="4">Belongs to the ATP-dependent AMP-binding enzyme family.</text>
</comment>
<dbReference type="SUPFAM" id="SSF52777">
    <property type="entry name" value="CoA-dependent acyltransferases"/>
    <property type="match status" value="1"/>
</dbReference>
<comment type="catalytic activity">
    <reaction evidence="15">
        <text>(S)-2-amino-6-oxohexanoate + AMP + diphosphate + NADP(+) = L-2-aminoadipate + ATP + NADPH + H(+)</text>
        <dbReference type="Rhea" id="RHEA:46936"/>
        <dbReference type="ChEBI" id="CHEBI:15378"/>
        <dbReference type="ChEBI" id="CHEBI:30616"/>
        <dbReference type="ChEBI" id="CHEBI:33019"/>
        <dbReference type="ChEBI" id="CHEBI:57783"/>
        <dbReference type="ChEBI" id="CHEBI:58321"/>
        <dbReference type="ChEBI" id="CHEBI:58349"/>
        <dbReference type="ChEBI" id="CHEBI:58672"/>
        <dbReference type="ChEBI" id="CHEBI:456215"/>
        <dbReference type="EC" id="1.2.1.95"/>
    </reaction>
</comment>
<dbReference type="NCBIfam" id="TIGR01746">
    <property type="entry name" value="Thioester-redct"/>
    <property type="match status" value="1"/>
</dbReference>
<dbReference type="InterPro" id="IPR010080">
    <property type="entry name" value="Thioester_reductase-like_dom"/>
</dbReference>
<evidence type="ECO:0000256" key="11">
    <source>
        <dbReference type="ARBA" id="ARBA00023002"/>
    </source>
</evidence>
<comment type="pathway">
    <text evidence="3">Amino-acid biosynthesis; L-lysine biosynthesis via AAA pathway; L-lysine from L-alpha-aminoadipate (fungal route): step 1/3.</text>
</comment>
<dbReference type="Pfam" id="PF00550">
    <property type="entry name" value="PP-binding"/>
    <property type="match status" value="1"/>
</dbReference>
<dbReference type="UniPathway" id="UPA00033">
    <property type="reaction ID" value="UER00032"/>
</dbReference>
<reference evidence="21" key="3">
    <citation type="submission" date="2018-08" db="EMBL/GenBank/DDBJ databases">
        <authorList>
            <person name="Guldener U."/>
        </authorList>
    </citation>
    <scope>NUCLEOTIDE SEQUENCE</scope>
    <source>
        <strain evidence="21">UB2</strain>
    </source>
</reference>
<feature type="domain" description="Carrier" evidence="19">
    <location>
        <begin position="948"/>
        <end position="1025"/>
    </location>
</feature>
<evidence type="ECO:0000256" key="16">
    <source>
        <dbReference type="ARBA" id="ARBA00048414"/>
    </source>
</evidence>
<dbReference type="Gene3D" id="3.40.50.12780">
    <property type="entry name" value="N-terminal domain of ligase-like"/>
    <property type="match status" value="1"/>
</dbReference>
<evidence type="ECO:0000256" key="17">
    <source>
        <dbReference type="ARBA" id="ARBA00049537"/>
    </source>
</evidence>
<dbReference type="PANTHER" id="PTHR44845:SF1">
    <property type="entry name" value="L-2-AMINOADIPATE REDUCTASE"/>
    <property type="match status" value="1"/>
</dbReference>
<dbReference type="Gene3D" id="3.30.559.30">
    <property type="entry name" value="Nonribosomal peptide synthetase, condensation domain"/>
    <property type="match status" value="1"/>
</dbReference>
<dbReference type="GO" id="GO:0004043">
    <property type="term" value="F:L-aminoadipate-semialdehyde dehydrogenase [NAD(P)+] activity"/>
    <property type="evidence" value="ECO:0007669"/>
    <property type="project" value="UniProtKB-EC"/>
</dbReference>
<dbReference type="OrthoDB" id="329835at2759"/>
<accession>A0A1K0G1A1</accession>
<evidence type="ECO:0000259" key="19">
    <source>
        <dbReference type="PROSITE" id="PS50075"/>
    </source>
</evidence>
<keyword evidence="10" id="KW-0521">NADP</keyword>
<evidence type="ECO:0000256" key="12">
    <source>
        <dbReference type="ARBA" id="ARBA00023154"/>
    </source>
</evidence>
<dbReference type="PIRSF" id="PIRSF001617">
    <property type="entry name" value="Alpha-AR"/>
    <property type="match status" value="1"/>
</dbReference>
<keyword evidence="23" id="KW-1185">Reference proteome</keyword>
<dbReference type="Pfam" id="PF07993">
    <property type="entry name" value="NAD_binding_4"/>
    <property type="match status" value="1"/>
</dbReference>
<evidence type="ECO:0000256" key="10">
    <source>
        <dbReference type="ARBA" id="ARBA00022857"/>
    </source>
</evidence>
<comment type="function">
    <text evidence="2">Catalyzes the activation of alpha-aminoadipate by ATP-dependent adenylation and the reduction of activated alpha-aminoadipate by NADPH. The activated alpha-aminoadipate is bound to the phosphopantheinyl group of the enzyme itself before it is reduced to (S)-2-amino-6-oxohexanoate.</text>
</comment>
<dbReference type="GO" id="GO:0019878">
    <property type="term" value="P:lysine biosynthetic process via aminoadipic acid"/>
    <property type="evidence" value="ECO:0007669"/>
    <property type="project" value="UniProtKB-UniPathway"/>
</dbReference>
<evidence type="ECO:0000256" key="9">
    <source>
        <dbReference type="ARBA" id="ARBA00022605"/>
    </source>
</evidence>
<evidence type="ECO:0000313" key="21">
    <source>
        <dbReference type="EMBL" id="SYW79090.1"/>
    </source>
</evidence>
<dbReference type="SMART" id="SM00823">
    <property type="entry name" value="PKS_PP"/>
    <property type="match status" value="1"/>
</dbReference>
<dbReference type="Proteomes" id="UP000179920">
    <property type="component" value="Chromosome IV"/>
</dbReference>
<dbReference type="InterPro" id="IPR042099">
    <property type="entry name" value="ANL_N_sf"/>
</dbReference>
<dbReference type="SUPFAM" id="SSF56801">
    <property type="entry name" value="Acetyl-CoA synthetase-like"/>
    <property type="match status" value="1"/>
</dbReference>
<dbReference type="Gene3D" id="1.10.1200.10">
    <property type="entry name" value="ACP-like"/>
    <property type="match status" value="1"/>
</dbReference>
<keyword evidence="11" id="KW-0560">Oxidoreductase</keyword>
<evidence type="ECO:0000256" key="1">
    <source>
        <dbReference type="ARBA" id="ARBA00001957"/>
    </source>
</evidence>
<evidence type="ECO:0000256" key="15">
    <source>
        <dbReference type="ARBA" id="ARBA00048260"/>
    </source>
</evidence>
<dbReference type="PANTHER" id="PTHR44845">
    <property type="entry name" value="CARRIER DOMAIN-CONTAINING PROTEIN"/>
    <property type="match status" value="1"/>
</dbReference>
<dbReference type="NCBIfam" id="TIGR01733">
    <property type="entry name" value="AA-adenyl-dom"/>
    <property type="match status" value="1"/>
</dbReference>
<comment type="catalytic activity">
    <reaction evidence="17">
        <text>(S)-2-amino-6-oxohexanoate + NADP(+) + H2O = L-2-aminoadipate + NADPH + 2 H(+)</text>
        <dbReference type="Rhea" id="RHEA:12304"/>
        <dbReference type="ChEBI" id="CHEBI:15377"/>
        <dbReference type="ChEBI" id="CHEBI:15378"/>
        <dbReference type="ChEBI" id="CHEBI:57783"/>
        <dbReference type="ChEBI" id="CHEBI:58321"/>
        <dbReference type="ChEBI" id="CHEBI:58349"/>
        <dbReference type="ChEBI" id="CHEBI:58672"/>
        <dbReference type="EC" id="1.2.1.31"/>
    </reaction>
</comment>
<evidence type="ECO:0000256" key="7">
    <source>
        <dbReference type="ARBA" id="ARBA00022450"/>
    </source>
</evidence>
<dbReference type="InterPro" id="IPR020806">
    <property type="entry name" value="PKS_PP-bd"/>
</dbReference>
<dbReference type="EMBL" id="ULHB01000046">
    <property type="protein sequence ID" value="SYW79090.1"/>
    <property type="molecule type" value="Genomic_DNA"/>
</dbReference>
<dbReference type="Proteomes" id="UP000658997">
    <property type="component" value="Unassembled WGS sequence"/>
</dbReference>
<dbReference type="InterPro" id="IPR036291">
    <property type="entry name" value="NAD(P)-bd_dom_sf"/>
</dbReference>
<dbReference type="SUPFAM" id="SSF47336">
    <property type="entry name" value="ACP-like"/>
    <property type="match status" value="1"/>
</dbReference>
<evidence type="ECO:0000256" key="14">
    <source>
        <dbReference type="ARBA" id="ARBA00032195"/>
    </source>
</evidence>
<dbReference type="InterPro" id="IPR036736">
    <property type="entry name" value="ACP-like_sf"/>
</dbReference>
<keyword evidence="9" id="KW-0028">Amino-acid biosynthesis</keyword>
<dbReference type="InterPro" id="IPR009081">
    <property type="entry name" value="PP-bd_ACP"/>
</dbReference>
<evidence type="ECO:0000313" key="20">
    <source>
        <dbReference type="EMBL" id="SAM80675.1"/>
    </source>
</evidence>
<dbReference type="GO" id="GO:0031177">
    <property type="term" value="F:phosphopantetheine binding"/>
    <property type="evidence" value="ECO:0007669"/>
    <property type="project" value="InterPro"/>
</dbReference>
<keyword evidence="7" id="KW-0596">Phosphopantetheine</keyword>
<dbReference type="NCBIfam" id="TIGR03443">
    <property type="entry name" value="alpha_am_amid"/>
    <property type="match status" value="1"/>
</dbReference>
<protein>
    <recommendedName>
        <fullName evidence="14">Alpha-aminoadipate reductase</fullName>
        <ecNumber evidence="6">1.2.1.31</ecNumber>
        <ecNumber evidence="5">1.2.1.95</ecNumber>
    </recommendedName>
    <alternativeName>
        <fullName evidence="13">L-aminoadipate-semialdehyde dehydrogenase</fullName>
    </alternativeName>
</protein>
<evidence type="ECO:0000256" key="13">
    <source>
        <dbReference type="ARBA" id="ARBA00031335"/>
    </source>
</evidence>
<dbReference type="Pfam" id="PF00501">
    <property type="entry name" value="AMP-binding"/>
    <property type="match status" value="1"/>
</dbReference>
<evidence type="ECO:0000256" key="3">
    <source>
        <dbReference type="ARBA" id="ARBA00004827"/>
    </source>
</evidence>
<reference evidence="22" key="2">
    <citation type="submission" date="2016-04" db="EMBL/GenBank/DDBJ databases">
        <authorList>
            <person name="Guldener U."/>
            <person name="Guldener U."/>
        </authorList>
    </citation>
    <scope>NUCLEOTIDE SEQUENCE [LARGE SCALE GENOMIC DNA]</scope>
    <source>
        <strain evidence="22">UB2112</strain>
    </source>
</reference>
<gene>
    <name evidence="21" type="ORF">UBRO2_02774</name>
    <name evidence="20" type="ORF">UBRO_02521</name>
</gene>
<evidence type="ECO:0000256" key="4">
    <source>
        <dbReference type="ARBA" id="ARBA00006432"/>
    </source>
</evidence>
<dbReference type="Gene3D" id="3.40.50.720">
    <property type="entry name" value="NAD(P)-binding Rossmann-like Domain"/>
    <property type="match status" value="1"/>
</dbReference>
<evidence type="ECO:0000256" key="6">
    <source>
        <dbReference type="ARBA" id="ARBA00013073"/>
    </source>
</evidence>
<dbReference type="PROSITE" id="PS00012">
    <property type="entry name" value="PHOSPHOPANTETHEINE"/>
    <property type="match status" value="1"/>
</dbReference>
<dbReference type="InterPro" id="IPR020845">
    <property type="entry name" value="AMP-binding_CS"/>
</dbReference>
<dbReference type="InterPro" id="IPR014397">
    <property type="entry name" value="Lys2"/>
</dbReference>
<dbReference type="PROSITE" id="PS00455">
    <property type="entry name" value="AMP_BINDING"/>
    <property type="match status" value="1"/>
</dbReference>
<evidence type="ECO:0000256" key="2">
    <source>
        <dbReference type="ARBA" id="ARBA00003499"/>
    </source>
</evidence>
<evidence type="ECO:0000313" key="22">
    <source>
        <dbReference type="Proteomes" id="UP000179920"/>
    </source>
</evidence>
<keyword evidence="8" id="KW-0597">Phosphoprotein</keyword>
<dbReference type="InterPro" id="IPR013120">
    <property type="entry name" value="FAR_NAD-bd"/>
</dbReference>
<keyword evidence="12" id="KW-0457">Lysine biosynthesis</keyword>
<dbReference type="InterPro" id="IPR010071">
    <property type="entry name" value="AA_adenyl_dom"/>
</dbReference>
<organism evidence="20 22">
    <name type="scientific">Ustilago bromivora</name>
    <dbReference type="NCBI Taxonomy" id="307758"/>
    <lineage>
        <taxon>Eukaryota</taxon>
        <taxon>Fungi</taxon>
        <taxon>Dikarya</taxon>
        <taxon>Basidiomycota</taxon>
        <taxon>Ustilaginomycotina</taxon>
        <taxon>Ustilaginomycetes</taxon>
        <taxon>Ustilaginales</taxon>
        <taxon>Ustilaginaceae</taxon>
        <taxon>Ustilago</taxon>
    </lineage>
</organism>
<dbReference type="InterPro" id="IPR000873">
    <property type="entry name" value="AMP-dep_synth/lig_dom"/>
</dbReference>
<reference evidence="20" key="1">
    <citation type="submission" date="2016-04" db="EMBL/GenBank/DDBJ databases">
        <authorList>
            <person name="Evans L.H."/>
            <person name="Alamgir A."/>
            <person name="Owens N."/>
            <person name="Weber N.D."/>
            <person name="Virtaneva K."/>
            <person name="Barbian K."/>
            <person name="Babar A."/>
            <person name="Rosenke K."/>
        </authorList>
    </citation>
    <scope>NUCLEOTIDE SEQUENCE</scope>
    <source>
        <strain evidence="20">UB2112</strain>
    </source>
</reference>
<dbReference type="InterPro" id="IPR045851">
    <property type="entry name" value="AMP-bd_C_sf"/>
</dbReference>
<evidence type="ECO:0000256" key="8">
    <source>
        <dbReference type="ARBA" id="ARBA00022553"/>
    </source>
</evidence>
<evidence type="ECO:0000313" key="23">
    <source>
        <dbReference type="Proteomes" id="UP000658997"/>
    </source>
</evidence>
<dbReference type="InterPro" id="IPR006162">
    <property type="entry name" value="Ppantetheine_attach_site"/>
</dbReference>
<feature type="compositionally biased region" description="Low complexity" evidence="18">
    <location>
        <begin position="219"/>
        <end position="237"/>
    </location>
</feature>
<dbReference type="PROSITE" id="PS50075">
    <property type="entry name" value="CARRIER"/>
    <property type="match status" value="1"/>
</dbReference>
<dbReference type="EMBL" id="LT558120">
    <property type="protein sequence ID" value="SAM80675.1"/>
    <property type="molecule type" value="Genomic_DNA"/>
</dbReference>
<dbReference type="SUPFAM" id="SSF51735">
    <property type="entry name" value="NAD(P)-binding Rossmann-fold domains"/>
    <property type="match status" value="1"/>
</dbReference>
<evidence type="ECO:0000256" key="5">
    <source>
        <dbReference type="ARBA" id="ARBA00012913"/>
    </source>
</evidence>
<name>A0A1K0G1A1_9BASI</name>
<proteinExistence type="inferred from homology"/>
<feature type="region of interest" description="Disordered" evidence="18">
    <location>
        <begin position="208"/>
        <end position="237"/>
    </location>
</feature>
<evidence type="ECO:0000256" key="18">
    <source>
        <dbReference type="SAM" id="MobiDB-lite"/>
    </source>
</evidence>
<sequence length="1521" mass="164783">MSTTANLQASLDRWSARLTSLPSIALPTDYPRPATSQLVQALASSTLSSATRKDLVRLALHHELDLHPAENTQEDDDDNFSPTPFHLLLAAFCVLLHRYTGDNDLVIGSSNPYTGDPMILRIPIEPNDPFWQIVRRIQQVEKEAAADVVPYDEIVKRVEAEHAEREGPLPEGVQSAPIFRVRFFDETGGTARNFMQSTSLTTDLTVFLTKPGATPGEDSASQSTPTESATPSSSANATHTFRDSLVPNIAVHLSYNSLIFSSQRMQLVLAQLSQLISVAAANPASPVGSLPIRTPQENAFLPDPTKDLEWCGFRGAITQIFEHNARAHPDRRCIVESLSDNSGSPAEPAAPASRVREITYGQLDRASNVVAHHLLQAGVQREEVVTTYAHRGVDLVVAVLGTLKAGATFSVIDPAYPPSRQNIYLQVAKPRALIVLAKAGTLQPTVRKCIQDELELRTEIPALELLDDGSLRGGAVSQGAADILEKQQSLAGESTSVILGPDSVGTLSFTSGSTGIPKGVKGRHFSLTHFFPWMGERFGLGAHERFTMLSGIAHDPIQRDIFTPLFFGAELHIPTSEDIGTPGRLAEWMAASKATVTHLTPAMGQLLSAQAIALIPSLRNAFFVGDVLTKRDCTRLQALAANVCIINMYGTTETQRAVSYFAIPPVSTSSTFLQTQKDIMPAGQGMINVQLLVVNRNERTATCAVGEVGEIYVRSGGLAEGYLGPPEVTAEKFMPNFLAPNLSFPDTIKDKPEGQFWKGVRDRMYKTGDLGRYLPDGTVECTGRADDQIKIRGFRIELGEIDTHLSRHPHVRENVTLVRRDKDEEKVLVSYFVPGPGAAEFEEQLTEDDEAVTATASAAGGKAARDAMLVKGMRRYRNLIKDIRDHLKRKLPAYSIPTLFVPLNKMPLNPNGKIDKPALPFPDTAMVAAAGSSSSATKASKDSGAALTFATPTERSVVELWSRLLPNTPSPIPLDESFFDLGGHSILATRLVFEMRKQFVINVPLGVVFDAPTVRGLAKAVDQLRQADLGLGATQANATSSNTKQNEETNLDENYGADVATLTPSLPESFAGDKVRSASEGPRTVLVTGVTGFLGAFILYDLLTKRSSSIAKVYAHVRAKDEATALQRLREGCKGRGIWDDKWVSEGKLEVVLGDLAAPRRLGMSEQVYAKLADEVDDILHNGALVHWVYPYSKLRAANVGSTICAIKLCNAGKKAKTLTFVSSTSALDTDHYVRLSDSIVHGQDPAQTGSSAELHGVPETDDIEANAKGLTTGYGQSKWVAEKLIMIAASRGLKASIVRPGYVVGDSKTAVTNTDDFLWRLVKGSIQLGLIPDMHNSINMVPVDHVARIATLACLNNAKELETINKTPGTNAKVFHVTNHPSIRFNDMLGQLSRYGWKVEQTEYVHWRARLEEHVLSSGSGSVEDNALFPLLHFVLDDLPTSTKSPELDDRHTQAILDAASEGQAQNTVMGVGRSLVGLYFAWLLAVGFLPPLSSSDAEPLPKLANIGAEMKAIGRGSAN</sequence>
<comment type="cofactor">
    <cofactor evidence="1">
        <name>pantetheine 4'-phosphate</name>
        <dbReference type="ChEBI" id="CHEBI:47942"/>
    </cofactor>
</comment>
<dbReference type="CDD" id="cd05235">
    <property type="entry name" value="SDR_e1"/>
    <property type="match status" value="1"/>
</dbReference>
<dbReference type="Gene3D" id="3.30.300.30">
    <property type="match status" value="1"/>
</dbReference>
<dbReference type="EC" id="1.2.1.95" evidence="5"/>
<comment type="catalytic activity">
    <reaction evidence="16">
        <text>(S)-2-amino-6-oxohexanoate + NAD(+) + H2O = L-2-aminoadipate + NADH + 2 H(+)</text>
        <dbReference type="Rhea" id="RHEA:12308"/>
        <dbReference type="ChEBI" id="CHEBI:15377"/>
        <dbReference type="ChEBI" id="CHEBI:15378"/>
        <dbReference type="ChEBI" id="CHEBI:57540"/>
        <dbReference type="ChEBI" id="CHEBI:57945"/>
        <dbReference type="ChEBI" id="CHEBI:58321"/>
        <dbReference type="ChEBI" id="CHEBI:58672"/>
        <dbReference type="EC" id="1.2.1.31"/>
    </reaction>
</comment>
<dbReference type="EC" id="1.2.1.31" evidence="6"/>